<evidence type="ECO:0000256" key="5">
    <source>
        <dbReference type="ARBA" id="ARBA00029814"/>
    </source>
</evidence>
<dbReference type="InterPro" id="IPR030662">
    <property type="entry name" value="DPH6/MJ0570"/>
</dbReference>
<name>A0A177B0J3_9BILA</name>
<dbReference type="EMBL" id="LWCA01000584">
    <property type="protein sequence ID" value="OAF67746.1"/>
    <property type="molecule type" value="Genomic_DNA"/>
</dbReference>
<evidence type="ECO:0000259" key="10">
    <source>
        <dbReference type="Pfam" id="PF01902"/>
    </source>
</evidence>
<evidence type="ECO:0000313" key="11">
    <source>
        <dbReference type="EMBL" id="OAF67746.1"/>
    </source>
</evidence>
<comment type="caution">
    <text evidence="11">The sequence shown here is derived from an EMBL/GenBank/DDBJ whole genome shotgun (WGS) entry which is preliminary data.</text>
</comment>
<dbReference type="FunFam" id="3.40.50.620:FF:000145">
    <property type="entry name" value="ATP-binding domain containing protein"/>
    <property type="match status" value="1"/>
</dbReference>
<evidence type="ECO:0000256" key="1">
    <source>
        <dbReference type="ARBA" id="ARBA00005156"/>
    </source>
</evidence>
<dbReference type="Gene3D" id="3.40.50.620">
    <property type="entry name" value="HUPs"/>
    <property type="match status" value="1"/>
</dbReference>
<evidence type="ECO:0000256" key="4">
    <source>
        <dbReference type="ARBA" id="ARBA00018426"/>
    </source>
</evidence>
<dbReference type="CDD" id="cd01994">
    <property type="entry name" value="AANH_PF0828-like"/>
    <property type="match status" value="1"/>
</dbReference>
<dbReference type="Proteomes" id="UP000078046">
    <property type="component" value="Unassembled WGS sequence"/>
</dbReference>
<evidence type="ECO:0000256" key="7">
    <source>
        <dbReference type="ARBA" id="ARBA00031552"/>
    </source>
</evidence>
<dbReference type="InterPro" id="IPR002761">
    <property type="entry name" value="Diphthami_syn_dom"/>
</dbReference>
<comment type="catalytic activity">
    <reaction evidence="9">
        <text>diphthine-[translation elongation factor 2] + NH4(+) + ATP = diphthamide-[translation elongation factor 2] + AMP + diphosphate + H(+)</text>
        <dbReference type="Rhea" id="RHEA:19753"/>
        <dbReference type="Rhea" id="RHEA-COMP:10172"/>
        <dbReference type="Rhea" id="RHEA-COMP:10174"/>
        <dbReference type="ChEBI" id="CHEBI:15378"/>
        <dbReference type="ChEBI" id="CHEBI:16692"/>
        <dbReference type="ChEBI" id="CHEBI:28938"/>
        <dbReference type="ChEBI" id="CHEBI:30616"/>
        <dbReference type="ChEBI" id="CHEBI:33019"/>
        <dbReference type="ChEBI" id="CHEBI:82696"/>
        <dbReference type="ChEBI" id="CHEBI:456215"/>
        <dbReference type="EC" id="6.3.1.14"/>
    </reaction>
</comment>
<proteinExistence type="inferred from homology"/>
<organism evidence="11 12">
    <name type="scientific">Intoshia linei</name>
    <dbReference type="NCBI Taxonomy" id="1819745"/>
    <lineage>
        <taxon>Eukaryota</taxon>
        <taxon>Metazoa</taxon>
        <taxon>Spiralia</taxon>
        <taxon>Lophotrochozoa</taxon>
        <taxon>Mesozoa</taxon>
        <taxon>Orthonectida</taxon>
        <taxon>Rhopaluridae</taxon>
        <taxon>Intoshia</taxon>
    </lineage>
</organism>
<evidence type="ECO:0000313" key="12">
    <source>
        <dbReference type="Proteomes" id="UP000078046"/>
    </source>
</evidence>
<evidence type="ECO:0000256" key="8">
    <source>
        <dbReference type="ARBA" id="ARBA00032849"/>
    </source>
</evidence>
<dbReference type="Pfam" id="PF01902">
    <property type="entry name" value="Diphthami_syn_2"/>
    <property type="match status" value="1"/>
</dbReference>
<dbReference type="UniPathway" id="UPA00559"/>
<feature type="domain" description="Diphthamide synthase" evidence="10">
    <location>
        <begin position="1"/>
        <end position="129"/>
    </location>
</feature>
<gene>
    <name evidence="11" type="ORF">A3Q56_04424</name>
</gene>
<dbReference type="AlphaFoldDB" id="A0A177B0J3"/>
<dbReference type="SUPFAM" id="SSF52402">
    <property type="entry name" value="Adenine nucleotide alpha hydrolases-like"/>
    <property type="match status" value="1"/>
</dbReference>
<keyword evidence="12" id="KW-1185">Reference proteome</keyword>
<accession>A0A177B0J3</accession>
<dbReference type="PANTHER" id="PTHR12196:SF2">
    <property type="entry name" value="DIPHTHINE--AMMONIA LIGASE"/>
    <property type="match status" value="1"/>
</dbReference>
<reference evidence="11 12" key="1">
    <citation type="submission" date="2016-04" db="EMBL/GenBank/DDBJ databases">
        <title>The genome of Intoshia linei affirms orthonectids as highly simplified spiralians.</title>
        <authorList>
            <person name="Mikhailov K.V."/>
            <person name="Slusarev G.S."/>
            <person name="Nikitin M.A."/>
            <person name="Logacheva M.D."/>
            <person name="Penin A."/>
            <person name="Aleoshin V."/>
            <person name="Panchin Y.V."/>
        </authorList>
    </citation>
    <scope>NUCLEOTIDE SEQUENCE [LARGE SCALE GENOMIC DNA]</scope>
    <source>
        <strain evidence="11">Intl2013</strain>
        <tissue evidence="11">Whole animal</tissue>
    </source>
</reference>
<protein>
    <recommendedName>
        <fullName evidence="4">Diphthine--ammonia ligase</fullName>
        <ecNumber evidence="3">6.3.1.14</ecNumber>
    </recommendedName>
    <alternativeName>
        <fullName evidence="6">ATP-binding domain-containing protein 4</fullName>
    </alternativeName>
    <alternativeName>
        <fullName evidence="5">Diphthamide synthase</fullName>
    </alternativeName>
    <alternativeName>
        <fullName evidence="7">Diphthamide synthetase</fullName>
    </alternativeName>
    <alternativeName>
        <fullName evidence="8">Protein DPH6 homolog</fullName>
    </alternativeName>
</protein>
<dbReference type="PANTHER" id="PTHR12196">
    <property type="entry name" value="DOMAIN OF UNKNOWN FUNCTION 71 DUF71 -CONTAINING PROTEIN"/>
    <property type="match status" value="1"/>
</dbReference>
<dbReference type="GO" id="GO:0017183">
    <property type="term" value="P:protein histidyl modification to diphthamide"/>
    <property type="evidence" value="ECO:0007669"/>
    <property type="project" value="UniProtKB-UniPathway"/>
</dbReference>
<dbReference type="OrthoDB" id="686384at2759"/>
<dbReference type="InterPro" id="IPR014729">
    <property type="entry name" value="Rossmann-like_a/b/a_fold"/>
</dbReference>
<comment type="similarity">
    <text evidence="2">Belongs to the Diphthine--ammonia ligase family.</text>
</comment>
<dbReference type="GO" id="GO:0017178">
    <property type="term" value="F:diphthine-ammonia ligase activity"/>
    <property type="evidence" value="ECO:0007669"/>
    <property type="project" value="UniProtKB-EC"/>
</dbReference>
<evidence type="ECO:0000256" key="9">
    <source>
        <dbReference type="ARBA" id="ARBA00048108"/>
    </source>
</evidence>
<evidence type="ECO:0000256" key="6">
    <source>
        <dbReference type="ARBA" id="ARBA00031202"/>
    </source>
</evidence>
<evidence type="ECO:0000256" key="3">
    <source>
        <dbReference type="ARBA" id="ARBA00012089"/>
    </source>
</evidence>
<sequence>MEAVALVSGGKDSTFNIMKCLELKPEVKIVALANLYPPHDPEDDISSYMYQTVGHELIDLYGQAMGIPLYRAPISGSAVDKNLNYTPNDKDEVEDMYKLIKDITIKHPKIKYVLAGAIQSRYQTFRVRDVYVLYY</sequence>
<evidence type="ECO:0000256" key="2">
    <source>
        <dbReference type="ARBA" id="ARBA00008496"/>
    </source>
</evidence>
<dbReference type="EC" id="6.3.1.14" evidence="3"/>
<comment type="pathway">
    <text evidence="1">Protein modification; peptidyl-diphthamide biosynthesis.</text>
</comment>